<feature type="domain" description="Core-binding (CB)" evidence="11">
    <location>
        <begin position="1"/>
        <end position="89"/>
    </location>
</feature>
<dbReference type="InterPro" id="IPR004107">
    <property type="entry name" value="Integrase_SAM-like_N"/>
</dbReference>
<keyword evidence="4 9" id="KW-0159">Chromosome partition</keyword>
<comment type="caution">
    <text evidence="12">The sequence shown here is derived from an EMBL/GenBank/DDBJ whole genome shotgun (WGS) entry which is preliminary data.</text>
</comment>
<dbReference type="Gene3D" id="1.10.443.10">
    <property type="entry name" value="Intergrase catalytic core"/>
    <property type="match status" value="1"/>
</dbReference>
<reference evidence="12 13" key="1">
    <citation type="submission" date="2019-08" db="EMBL/GenBank/DDBJ databases">
        <title>In-depth cultivation of the pig gut microbiome towards novel bacterial diversity and tailored functional studies.</title>
        <authorList>
            <person name="Wylensek D."/>
            <person name="Hitch T.C.A."/>
            <person name="Clavel T."/>
        </authorList>
    </citation>
    <scope>NUCLEOTIDE SEQUENCE [LARGE SCALE GENOMIC DNA]</scope>
    <source>
        <strain evidence="12 13">BBE-744-WT-12</strain>
    </source>
</reference>
<keyword evidence="8 9" id="KW-0131">Cell cycle</keyword>
<evidence type="ECO:0000256" key="5">
    <source>
        <dbReference type="ARBA" id="ARBA00022908"/>
    </source>
</evidence>
<keyword evidence="7 9" id="KW-0233">DNA recombination</keyword>
<keyword evidence="6 9" id="KW-0238">DNA-binding</keyword>
<dbReference type="RefSeq" id="WP_106054735.1">
    <property type="nucleotide sequence ID" value="NZ_CALXOB010000013.1"/>
</dbReference>
<keyword evidence="3 9" id="KW-0132">Cell division</keyword>
<evidence type="ECO:0000256" key="7">
    <source>
        <dbReference type="ARBA" id="ARBA00023172"/>
    </source>
</evidence>
<evidence type="ECO:0000256" key="4">
    <source>
        <dbReference type="ARBA" id="ARBA00022829"/>
    </source>
</evidence>
<keyword evidence="13" id="KW-1185">Reference proteome</keyword>
<evidence type="ECO:0000313" key="12">
    <source>
        <dbReference type="EMBL" id="MST96156.1"/>
    </source>
</evidence>
<evidence type="ECO:0000256" key="9">
    <source>
        <dbReference type="HAMAP-Rule" id="MF_01808"/>
    </source>
</evidence>
<proteinExistence type="inferred from homology"/>
<dbReference type="PROSITE" id="PS51900">
    <property type="entry name" value="CB"/>
    <property type="match status" value="1"/>
</dbReference>
<feature type="active site" description="O-(3'-phospho-DNA)-tyrosine intermediate" evidence="9">
    <location>
        <position position="296"/>
    </location>
</feature>
<dbReference type="GO" id="GO:0005737">
    <property type="term" value="C:cytoplasm"/>
    <property type="evidence" value="ECO:0007669"/>
    <property type="project" value="UniProtKB-SubCell"/>
</dbReference>
<feature type="active site" evidence="9">
    <location>
        <position position="287"/>
    </location>
</feature>
<dbReference type="GO" id="GO:0051301">
    <property type="term" value="P:cell division"/>
    <property type="evidence" value="ECO:0007669"/>
    <property type="project" value="UniProtKB-KW"/>
</dbReference>
<name>A0A844FYI0_9BACT</name>
<comment type="subunit">
    <text evidence="9">Forms a cyclic heterotetrameric complex composed of two molecules of XerC and two molecules of XerD.</text>
</comment>
<evidence type="ECO:0000256" key="6">
    <source>
        <dbReference type="ARBA" id="ARBA00023125"/>
    </source>
</evidence>
<dbReference type="InterPro" id="IPR011010">
    <property type="entry name" value="DNA_brk_join_enz"/>
</dbReference>
<dbReference type="InterPro" id="IPR050090">
    <property type="entry name" value="Tyrosine_recombinase_XerCD"/>
</dbReference>
<organism evidence="12 13">
    <name type="scientific">Victivallis lenta</name>
    <dbReference type="NCBI Taxonomy" id="2606640"/>
    <lineage>
        <taxon>Bacteria</taxon>
        <taxon>Pseudomonadati</taxon>
        <taxon>Lentisphaerota</taxon>
        <taxon>Lentisphaeria</taxon>
        <taxon>Victivallales</taxon>
        <taxon>Victivallaceae</taxon>
        <taxon>Victivallis</taxon>
    </lineage>
</organism>
<feature type="domain" description="Tyr recombinase" evidence="10">
    <location>
        <begin position="110"/>
        <end position="309"/>
    </location>
</feature>
<comment type="function">
    <text evidence="9">Site-specific tyrosine recombinase, which acts by catalyzing the cutting and rejoining of the recombining DNA molecules. The XerC-XerD complex is essential to convert dimers of the bacterial chromosome into monomers to permit their segregation at cell division. It also contributes to the segregational stability of plasmids.</text>
</comment>
<protein>
    <recommendedName>
        <fullName evidence="9">Tyrosine recombinase XerC</fullName>
    </recommendedName>
</protein>
<dbReference type="InterPro" id="IPR013762">
    <property type="entry name" value="Integrase-like_cat_sf"/>
</dbReference>
<feature type="active site" evidence="9">
    <location>
        <position position="166"/>
    </location>
</feature>
<dbReference type="AlphaFoldDB" id="A0A844FYI0"/>
<evidence type="ECO:0000256" key="1">
    <source>
        <dbReference type="ARBA" id="ARBA00004496"/>
    </source>
</evidence>
<dbReference type="InterPro" id="IPR044068">
    <property type="entry name" value="CB"/>
</dbReference>
<dbReference type="GO" id="GO:0009037">
    <property type="term" value="F:tyrosine-based site-specific recombinase activity"/>
    <property type="evidence" value="ECO:0007669"/>
    <property type="project" value="UniProtKB-UniRule"/>
</dbReference>
<keyword evidence="5 9" id="KW-0229">DNA integration</keyword>
<dbReference type="PANTHER" id="PTHR30349:SF77">
    <property type="entry name" value="TYROSINE RECOMBINASE XERC"/>
    <property type="match status" value="1"/>
</dbReference>
<dbReference type="Proteomes" id="UP000435649">
    <property type="component" value="Unassembled WGS sequence"/>
</dbReference>
<comment type="subcellular location">
    <subcellularLocation>
        <location evidence="1 9">Cytoplasm</location>
    </subcellularLocation>
</comment>
<dbReference type="GO" id="GO:0003677">
    <property type="term" value="F:DNA binding"/>
    <property type="evidence" value="ECO:0007669"/>
    <property type="project" value="UniProtKB-UniRule"/>
</dbReference>
<dbReference type="PROSITE" id="PS51898">
    <property type="entry name" value="TYR_RECOMBINASE"/>
    <property type="match status" value="1"/>
</dbReference>
<sequence length="321" mass="36791">MKIGSLLNGFIRHLRGERNASEHTIEAYVHDIIEFARLVRDSDERFNNWKSVDFDQARTFQMKLFEAGDCKRSQRRKLSALRSFFRYLQKTGQLDSNPFSRMPPLKVERPLPKVMNLSQIDQLLAAIPAYWKKAVETGVAKTAEGAEFASARDVALVEVIYSGGLRISEAVGLNRSDLDQLSGVAKVRGKGKKERFAMIGRWANKALTEYFRLCRERGWGQKQESPIFLNRFGERLTARSFQRNLKSYLIEGGLPPDFTPHKLRHSFATHLLDNGADLRSVQELLGHQNLSTTQIYTHVSAERMKNVYNKAHPRAKIRKRS</sequence>
<dbReference type="CDD" id="cd00798">
    <property type="entry name" value="INT_XerDC_C"/>
    <property type="match status" value="1"/>
</dbReference>
<evidence type="ECO:0000256" key="3">
    <source>
        <dbReference type="ARBA" id="ARBA00022618"/>
    </source>
</evidence>
<feature type="active site" evidence="9">
    <location>
        <position position="264"/>
    </location>
</feature>
<dbReference type="InterPro" id="IPR002104">
    <property type="entry name" value="Integrase_catalytic"/>
</dbReference>
<evidence type="ECO:0000256" key="2">
    <source>
        <dbReference type="ARBA" id="ARBA00022490"/>
    </source>
</evidence>
<dbReference type="GO" id="GO:0006313">
    <property type="term" value="P:DNA transposition"/>
    <property type="evidence" value="ECO:0007669"/>
    <property type="project" value="UniProtKB-UniRule"/>
</dbReference>
<evidence type="ECO:0000256" key="8">
    <source>
        <dbReference type="ARBA" id="ARBA00023306"/>
    </source>
</evidence>
<gene>
    <name evidence="9" type="primary">xerC</name>
    <name evidence="12" type="ORF">FYJ85_03735</name>
</gene>
<dbReference type="InterPro" id="IPR010998">
    <property type="entry name" value="Integrase_recombinase_N"/>
</dbReference>
<dbReference type="EMBL" id="VUNS01000002">
    <property type="protein sequence ID" value="MST96156.1"/>
    <property type="molecule type" value="Genomic_DNA"/>
</dbReference>
<dbReference type="Gene3D" id="1.10.150.130">
    <property type="match status" value="1"/>
</dbReference>
<dbReference type="GO" id="GO:0007059">
    <property type="term" value="P:chromosome segregation"/>
    <property type="evidence" value="ECO:0007669"/>
    <property type="project" value="UniProtKB-UniRule"/>
</dbReference>
<accession>A0A844FYI0</accession>
<evidence type="ECO:0000259" key="10">
    <source>
        <dbReference type="PROSITE" id="PS51898"/>
    </source>
</evidence>
<dbReference type="Pfam" id="PF02899">
    <property type="entry name" value="Phage_int_SAM_1"/>
    <property type="match status" value="1"/>
</dbReference>
<evidence type="ECO:0000313" key="13">
    <source>
        <dbReference type="Proteomes" id="UP000435649"/>
    </source>
</evidence>
<dbReference type="PANTHER" id="PTHR30349">
    <property type="entry name" value="PHAGE INTEGRASE-RELATED"/>
    <property type="match status" value="1"/>
</dbReference>
<dbReference type="SUPFAM" id="SSF56349">
    <property type="entry name" value="DNA breaking-rejoining enzymes"/>
    <property type="match status" value="1"/>
</dbReference>
<feature type="active site" evidence="9">
    <location>
        <position position="261"/>
    </location>
</feature>
<comment type="similarity">
    <text evidence="9">Belongs to the 'phage' integrase family. XerC subfamily.</text>
</comment>
<dbReference type="InterPro" id="IPR023009">
    <property type="entry name" value="Tyrosine_recombinase_XerC/XerD"/>
</dbReference>
<feature type="active site" evidence="9">
    <location>
        <position position="190"/>
    </location>
</feature>
<dbReference type="SUPFAM" id="SSF47823">
    <property type="entry name" value="lambda integrase-like, N-terminal domain"/>
    <property type="match status" value="1"/>
</dbReference>
<dbReference type="Pfam" id="PF00589">
    <property type="entry name" value="Phage_integrase"/>
    <property type="match status" value="1"/>
</dbReference>
<dbReference type="HAMAP" id="MF_01808">
    <property type="entry name" value="Recomb_XerC_XerD"/>
    <property type="match status" value="1"/>
</dbReference>
<evidence type="ECO:0000259" key="11">
    <source>
        <dbReference type="PROSITE" id="PS51900"/>
    </source>
</evidence>
<keyword evidence="2 9" id="KW-0963">Cytoplasm</keyword>